<protein>
    <submittedName>
        <fullName evidence="2">Uncharacterized protein</fullName>
    </submittedName>
</protein>
<evidence type="ECO:0000313" key="2">
    <source>
        <dbReference type="EMBL" id="PSR97574.1"/>
    </source>
</evidence>
<dbReference type="PANTHER" id="PTHR33096:SF1">
    <property type="entry name" value="CXC1-LIKE CYSTEINE CLUSTER ASSOCIATED WITH KDZ TRANSPOSASES DOMAIN-CONTAINING PROTEIN"/>
    <property type="match status" value="1"/>
</dbReference>
<feature type="compositionally biased region" description="Polar residues" evidence="1">
    <location>
        <begin position="67"/>
        <end position="76"/>
    </location>
</feature>
<feature type="region of interest" description="Disordered" evidence="1">
    <location>
        <begin position="306"/>
        <end position="354"/>
    </location>
</feature>
<comment type="caution">
    <text evidence="2">The sequence shown here is derived from an EMBL/GenBank/DDBJ whole genome shotgun (WGS) entry which is preliminary data.</text>
</comment>
<dbReference type="Proteomes" id="UP000186601">
    <property type="component" value="Unassembled WGS sequence"/>
</dbReference>
<dbReference type="PANTHER" id="PTHR33096">
    <property type="entry name" value="CXC2 DOMAIN-CONTAINING PROTEIN"/>
    <property type="match status" value="1"/>
</dbReference>
<feature type="region of interest" description="Disordered" evidence="1">
    <location>
        <begin position="1"/>
        <end position="42"/>
    </location>
</feature>
<sequence length="983" mass="109327">MAPSERQQQHVTSLLGQQFTSPKKRKRPPARSAQEPVVPLGQATRLLQLQSRLRNLLTPTQPEADIPTQSETTGDSNDCVGPDIEGNDGSAGDLNAHDHISLPETDNITSLKPKRRNVPDEKARILYERWETLLASLERPFLHYLNKTTRVPTGASFSRDGGWVCKNPMGCTRTEHAVVMLFWDHFESHSISSCLCMGLPEILVSSGMFPTSPIEPGMAVSINFLELYHHLFQRSADAVTAIAAALRTFYSHRGWDVVDKAGRPIKDPFHKGLGHAIQWYDMLRMRIERGVDQAVDTARSFVKVHCDPGENHKRGSSAGSPRTIANVRDNTTRSSALDLEMQPVSIPSKSDDPDISLGPVGQSPNECAPILKARCAACFGGTAFGLPVTSAGDSPAFYKPSLILPKEFVDAVGVRIEQMRRKPAKPNYIPKVPDSAVDACEHGHEAANGNNVKTADGRFDDAGLMALICRHDIPLFLTNVDTPGEQQKYAIALIQHLFTLIPVEATVKALYDIGCVLDRSMNLRSRRLWIVDRQAAAVGDNARRNLGATIERHLRNSTRQSTIASADLNTCGFGESKLIEQWELQKEDQLSIRKHAPARLKKELDAVLVLQAEVDKLEDALKIARLHLQASDAPPTALSVISQLQVSQSIISERVETLYSSLNINHIFPDLEGLPGDFVHVLLAARDIKISVRKRAIANFMEWDKLDQAAGGRDVALGTKLHQETRKKISKRKPALITAIKKYNNYCERLHALCPPNTRIHIPEPLPLDLVALRNHPRLMEDVWIAPLAVNTPPPLWLENANIRTGILAYHKYARCKEERTRCRIEAENMCRWFAEELTAIEVALRLPDNEVYKTQLQQRRAQHIHLKSLWRTSLVSEACYDLHIMSAQRTGQQLLGSIPQDTVRHFLPIELCHEDTGNWDDSDNALDTLPEDFINSVDGILLTDYLDDEAADDPDPMESAKDAGSPDVPLAAIVCMLADLPV</sequence>
<accession>A0A2R6PVE8</accession>
<keyword evidence="3" id="KW-1185">Reference proteome</keyword>
<evidence type="ECO:0000313" key="3">
    <source>
        <dbReference type="Proteomes" id="UP000186601"/>
    </source>
</evidence>
<dbReference type="InterPro" id="IPR040521">
    <property type="entry name" value="KDZ"/>
</dbReference>
<organism evidence="2 3">
    <name type="scientific">Hermanssonia centrifuga</name>
    <dbReference type="NCBI Taxonomy" id="98765"/>
    <lineage>
        <taxon>Eukaryota</taxon>
        <taxon>Fungi</taxon>
        <taxon>Dikarya</taxon>
        <taxon>Basidiomycota</taxon>
        <taxon>Agaricomycotina</taxon>
        <taxon>Agaricomycetes</taxon>
        <taxon>Polyporales</taxon>
        <taxon>Meruliaceae</taxon>
        <taxon>Hermanssonia</taxon>
    </lineage>
</organism>
<dbReference type="Pfam" id="PF18758">
    <property type="entry name" value="KDZ"/>
    <property type="match status" value="1"/>
</dbReference>
<feature type="region of interest" description="Disordered" evidence="1">
    <location>
        <begin position="59"/>
        <end position="93"/>
    </location>
</feature>
<dbReference type="AlphaFoldDB" id="A0A2R6PVE8"/>
<evidence type="ECO:0000256" key="1">
    <source>
        <dbReference type="SAM" id="MobiDB-lite"/>
    </source>
</evidence>
<dbReference type="STRING" id="98765.A0A2R6PVE8"/>
<dbReference type="OrthoDB" id="3265112at2759"/>
<gene>
    <name evidence="2" type="ORF">PHLCEN_2v4281</name>
</gene>
<reference evidence="2 3" key="1">
    <citation type="submission" date="2018-02" db="EMBL/GenBank/DDBJ databases">
        <title>Genome sequence of the basidiomycete white-rot fungus Phlebia centrifuga.</title>
        <authorList>
            <person name="Granchi Z."/>
            <person name="Peng M."/>
            <person name="de Vries R.P."/>
            <person name="Hilden K."/>
            <person name="Makela M.R."/>
            <person name="Grigoriev I."/>
            <person name="Riley R."/>
        </authorList>
    </citation>
    <scope>NUCLEOTIDE SEQUENCE [LARGE SCALE GENOMIC DNA]</scope>
    <source>
        <strain evidence="2 3">FBCC195</strain>
    </source>
</reference>
<dbReference type="EMBL" id="MLYV02000433">
    <property type="protein sequence ID" value="PSR97574.1"/>
    <property type="molecule type" value="Genomic_DNA"/>
</dbReference>
<proteinExistence type="predicted"/>
<feature type="compositionally biased region" description="Polar residues" evidence="1">
    <location>
        <begin position="1"/>
        <end position="21"/>
    </location>
</feature>
<name>A0A2R6PVE8_9APHY</name>